<reference evidence="2" key="2">
    <citation type="submission" date="2021-06" db="EMBL/GenBank/DDBJ databases">
        <authorList>
            <consortium name="NCBI Pathogen Detection Project"/>
        </authorList>
    </citation>
    <scope>NUCLEOTIDE SEQUENCE</scope>
    <source>
        <strain evidence="2">HN1000</strain>
    </source>
</reference>
<dbReference type="AlphaFoldDB" id="A0AAN5VNW4"/>
<dbReference type="InterPro" id="IPR040819">
    <property type="entry name" value="Rol_Rep_N"/>
</dbReference>
<evidence type="ECO:0000313" key="3">
    <source>
        <dbReference type="Proteomes" id="UP000878956"/>
    </source>
</evidence>
<dbReference type="Pfam" id="PF18106">
    <property type="entry name" value="Rol_Rep_N"/>
    <property type="match status" value="1"/>
</dbReference>
<gene>
    <name evidence="2" type="ORF">KRM00_003356</name>
</gene>
<dbReference type="PROSITE" id="PS50943">
    <property type="entry name" value="HTH_CROC1"/>
    <property type="match status" value="1"/>
</dbReference>
<name>A0AAN5VNW4_CLODI</name>
<dbReference type="NCBIfam" id="NF041493">
    <property type="entry name" value="MobT"/>
    <property type="match status" value="1"/>
</dbReference>
<dbReference type="Gene3D" id="1.10.260.40">
    <property type="entry name" value="lambda repressor-like DNA-binding domains"/>
    <property type="match status" value="1"/>
</dbReference>
<protein>
    <submittedName>
        <fullName evidence="2">XRE family transcriptional regulator</fullName>
    </submittedName>
</protein>
<reference evidence="2" key="1">
    <citation type="journal article" date="2018" name="Genome Biol.">
        <title>SKESA: strategic k-mer extension for scrupulous assemblies.</title>
        <authorList>
            <person name="Souvorov A."/>
            <person name="Agarwala R."/>
            <person name="Lipman D.J."/>
        </authorList>
    </citation>
    <scope>NUCLEOTIDE SEQUENCE</scope>
    <source>
        <strain evidence="2">HN1000</strain>
    </source>
</reference>
<dbReference type="Pfam" id="PF01381">
    <property type="entry name" value="HTH_3"/>
    <property type="match status" value="1"/>
</dbReference>
<proteinExistence type="predicted"/>
<feature type="domain" description="HTH cro/C1-type" evidence="1">
    <location>
        <begin position="10"/>
        <end position="49"/>
    </location>
</feature>
<dbReference type="EMBL" id="DAEPXK010000049">
    <property type="protein sequence ID" value="HBH1543821.1"/>
    <property type="molecule type" value="Genomic_DNA"/>
</dbReference>
<sequence>MNETDFLTALKEKRCAYGVSQTRLAIMANISREHLSRIEAGKVTLTEDMKHTLLEAVEKFNPNNPMFLLFDYVRIRFPTMDIKHIIKDILKLNIGYMLHEDYGHYKYTEHYHIGDVFVYVSQDEEKGVLLELKGKGCRQFESYLLAQERSWYDFFTDALVEGGVMKRLDLAINDRTGLLDIPELIRKCENEECISKFRSFKSYGSGELVKHNETDKYGMGHTLYIGSFSSEVYFCCYEKNYEQYAKLGIPIEEVPIKNRFEIRLKNERAYYAVVELLTHYDAELTAFSIINQYIRFADKEPDKRKSDWKTNVRWAWFIGEGRPPVKLTTQPEPYTLERTLNWLQRQVAPTLKMLKQIDKDNQTEYLETIEKQAKLTERHYQIIKQQTATVEEMVANVKE</sequence>
<dbReference type="InterPro" id="IPR001387">
    <property type="entry name" value="Cro/C1-type_HTH"/>
</dbReference>
<dbReference type="SUPFAM" id="SSF47413">
    <property type="entry name" value="lambda repressor-like DNA-binding domains"/>
    <property type="match status" value="1"/>
</dbReference>
<accession>A0AAN5VNW4</accession>
<dbReference type="InterPro" id="IPR048093">
    <property type="entry name" value="MobT"/>
</dbReference>
<dbReference type="Proteomes" id="UP000878956">
    <property type="component" value="Unassembled WGS sequence"/>
</dbReference>
<organism evidence="2 3">
    <name type="scientific">Clostridioides difficile</name>
    <name type="common">Peptoclostridium difficile</name>
    <dbReference type="NCBI Taxonomy" id="1496"/>
    <lineage>
        <taxon>Bacteria</taxon>
        <taxon>Bacillati</taxon>
        <taxon>Bacillota</taxon>
        <taxon>Clostridia</taxon>
        <taxon>Peptostreptococcales</taxon>
        <taxon>Peptostreptococcaceae</taxon>
        <taxon>Clostridioides</taxon>
    </lineage>
</organism>
<dbReference type="RefSeq" id="WP_071608763.1">
    <property type="nucleotide sequence ID" value="NZ_AP031492.1"/>
</dbReference>
<dbReference type="InterPro" id="IPR003491">
    <property type="entry name" value="REP-like_C"/>
</dbReference>
<evidence type="ECO:0000313" key="2">
    <source>
        <dbReference type="EMBL" id="HBH1543821.1"/>
    </source>
</evidence>
<dbReference type="GO" id="GO:0003677">
    <property type="term" value="F:DNA binding"/>
    <property type="evidence" value="ECO:0007669"/>
    <property type="project" value="InterPro"/>
</dbReference>
<dbReference type="CDD" id="cd00093">
    <property type="entry name" value="HTH_XRE"/>
    <property type="match status" value="1"/>
</dbReference>
<dbReference type="Pfam" id="PF02486">
    <property type="entry name" value="Rep_trans"/>
    <property type="match status" value="1"/>
</dbReference>
<comment type="caution">
    <text evidence="2">The sequence shown here is derived from an EMBL/GenBank/DDBJ whole genome shotgun (WGS) entry which is preliminary data.</text>
</comment>
<dbReference type="InterPro" id="IPR010982">
    <property type="entry name" value="Lambda_DNA-bd_dom_sf"/>
</dbReference>
<evidence type="ECO:0000259" key="1">
    <source>
        <dbReference type="PROSITE" id="PS50943"/>
    </source>
</evidence>